<protein>
    <submittedName>
        <fullName evidence="3">Uncharacterized protein</fullName>
    </submittedName>
</protein>
<comment type="caution">
    <text evidence="3">The sequence shown here is derived from an EMBL/GenBank/DDBJ whole genome shotgun (WGS) entry which is preliminary data.</text>
</comment>
<reference evidence="3" key="1">
    <citation type="submission" date="2020-06" db="EMBL/GenBank/DDBJ databases">
        <title>Draft genome sequences of strains closely related to Aspergillus parafelis and Aspergillus hiratsukae.</title>
        <authorList>
            <person name="Dos Santos R.A.C."/>
            <person name="Rivero-Menendez O."/>
            <person name="Steenwyk J.L."/>
            <person name="Mead M.E."/>
            <person name="Goldman G.H."/>
            <person name="Alastruey-Izquierdo A."/>
            <person name="Rokas A."/>
        </authorList>
    </citation>
    <scope>NUCLEOTIDE SEQUENCE</scope>
    <source>
        <strain evidence="2">CNM-CM5793</strain>
        <strain evidence="3">CNM-CM6106</strain>
    </source>
</reference>
<sequence length="550" mass="58905">MATAEIQSLLRFLSQDAKLPLASAMGKVMDLQKASLISVEQLSKADIKSLQEIFKDDKVAKQVLNAAKRVSKKRQAPTGNSDPPQKKPRGAARIDATPYETESALSLPISSASEDELSRTVLLTNRAPLVLAFAVCVLKYTMPEQPISSRLSLAQAVVSANSRSKAISLGIESGKTAEQEGWGEGHPVIKILGREIRVLKRWDYNPREGGPTEESSSEQDGGTAAAASAEILGKGDSDRSNSSPPLWGVDLEALRSAQGSGPSPATKVNTSLPVYTPNSAKSYLFKSFIEAATETDNVSSKTKRKSVNQLEAEKETCLGHLLQAIDLVCQSWASTLSKEELDRRAWAWYLRVRPDVQSGPGGYVLLMLRFHRGGSSGLLSFGTLGTPGKGQAPAPIHLGEGVQSASCHQSDGDLVPSRASAGTWTAVAAQAKRAALARVTASYAETAAFVSPGTGEPPKSMLVRQPKTLSSSLRDTHILDNGEPTRLSCIRPPYLSSKTKQVSASVSHVQRGKRFSSGAACIMSKGHTATTVFSEIATQITRYDWLCFRD</sequence>
<evidence type="ECO:0000313" key="2">
    <source>
        <dbReference type="EMBL" id="KAF7115973.1"/>
    </source>
</evidence>
<evidence type="ECO:0000313" key="4">
    <source>
        <dbReference type="Proteomes" id="UP000630445"/>
    </source>
</evidence>
<dbReference type="Proteomes" id="UP000662466">
    <property type="component" value="Unassembled WGS sequence"/>
</dbReference>
<feature type="region of interest" description="Disordered" evidence="1">
    <location>
        <begin position="205"/>
        <end position="226"/>
    </location>
</feature>
<dbReference type="EMBL" id="JACBAF010002276">
    <property type="protein sequence ID" value="KAF7159402.1"/>
    <property type="molecule type" value="Genomic_DNA"/>
</dbReference>
<dbReference type="Proteomes" id="UP000630445">
    <property type="component" value="Unassembled WGS sequence"/>
</dbReference>
<dbReference type="OrthoDB" id="514070at2759"/>
<evidence type="ECO:0000313" key="3">
    <source>
        <dbReference type="EMBL" id="KAF7159402.1"/>
    </source>
</evidence>
<organism evidence="3 5">
    <name type="scientific">Aspergillus hiratsukae</name>
    <dbReference type="NCBI Taxonomy" id="1194566"/>
    <lineage>
        <taxon>Eukaryota</taxon>
        <taxon>Fungi</taxon>
        <taxon>Dikarya</taxon>
        <taxon>Ascomycota</taxon>
        <taxon>Pezizomycotina</taxon>
        <taxon>Eurotiomycetes</taxon>
        <taxon>Eurotiomycetidae</taxon>
        <taxon>Eurotiales</taxon>
        <taxon>Aspergillaceae</taxon>
        <taxon>Aspergillus</taxon>
        <taxon>Aspergillus subgen. Fumigati</taxon>
    </lineage>
</organism>
<evidence type="ECO:0000313" key="5">
    <source>
        <dbReference type="Proteomes" id="UP000662466"/>
    </source>
</evidence>
<dbReference type="EMBL" id="JACBAD010002108">
    <property type="protein sequence ID" value="KAF7115973.1"/>
    <property type="molecule type" value="Genomic_DNA"/>
</dbReference>
<name>A0A8H6UM29_9EURO</name>
<keyword evidence="4" id="KW-1185">Reference proteome</keyword>
<accession>A0A8H6UM29</accession>
<dbReference type="AlphaFoldDB" id="A0A8H6UM29"/>
<feature type="region of interest" description="Disordered" evidence="1">
    <location>
        <begin position="67"/>
        <end position="95"/>
    </location>
</feature>
<evidence type="ECO:0000256" key="1">
    <source>
        <dbReference type="SAM" id="MobiDB-lite"/>
    </source>
</evidence>
<proteinExistence type="predicted"/>
<gene>
    <name evidence="2" type="ORF">CNMCM5793_003806</name>
    <name evidence="3" type="ORF">CNMCM6106_006615</name>
</gene>